<dbReference type="SUPFAM" id="SSF56784">
    <property type="entry name" value="HAD-like"/>
    <property type="match status" value="1"/>
</dbReference>
<evidence type="ECO:0000313" key="2">
    <source>
        <dbReference type="Proteomes" id="UP000031056"/>
    </source>
</evidence>
<dbReference type="AlphaFoldDB" id="A0A0B2UKD5"/>
<evidence type="ECO:0008006" key="3">
    <source>
        <dbReference type="Google" id="ProtNLM"/>
    </source>
</evidence>
<dbReference type="Proteomes" id="UP000031056">
    <property type="component" value="Unassembled WGS sequence"/>
</dbReference>
<dbReference type="STRING" id="1354746.A0A0B2UKD5"/>
<dbReference type="Gene3D" id="3.40.50.1000">
    <property type="entry name" value="HAD superfamily/HAD-like"/>
    <property type="match status" value="1"/>
</dbReference>
<dbReference type="GeneID" id="26261835"/>
<keyword evidence="2" id="KW-1185">Reference proteome</keyword>
<reference evidence="1 2" key="1">
    <citation type="journal article" date="2014" name="MBio">
        <title>The Ordospora colligata genome; evolution of extreme reduction in microsporidia and host-to-parasite horizontal gene transfer.</title>
        <authorList>
            <person name="Pombert J.-F."/>
            <person name="Haag K.L."/>
            <person name="Beidas S."/>
            <person name="Ebert D."/>
            <person name="Keeling P.J."/>
        </authorList>
    </citation>
    <scope>NUCLEOTIDE SEQUENCE [LARGE SCALE GENOMIC DNA]</scope>
    <source>
        <strain evidence="1 2">OC4</strain>
    </source>
</reference>
<dbReference type="InParanoid" id="A0A0B2UKD5"/>
<dbReference type="GO" id="GO:0016791">
    <property type="term" value="F:phosphatase activity"/>
    <property type="evidence" value="ECO:0007669"/>
    <property type="project" value="UniProtKB-ARBA"/>
</dbReference>
<dbReference type="InterPro" id="IPR036412">
    <property type="entry name" value="HAD-like_sf"/>
</dbReference>
<dbReference type="PANTHER" id="PTHR12725">
    <property type="entry name" value="HALOACID DEHALOGENASE-LIKE HYDROLASE"/>
    <property type="match status" value="1"/>
</dbReference>
<gene>
    <name evidence="1" type="ORF">M896_051820</name>
</gene>
<dbReference type="VEuPathDB" id="MicrosporidiaDB:M896_051820"/>
<dbReference type="Pfam" id="PF00702">
    <property type="entry name" value="Hydrolase"/>
    <property type="match status" value="1"/>
</dbReference>
<proteinExistence type="predicted"/>
<organism evidence="1 2">
    <name type="scientific">Ordospora colligata OC4</name>
    <dbReference type="NCBI Taxonomy" id="1354746"/>
    <lineage>
        <taxon>Eukaryota</taxon>
        <taxon>Fungi</taxon>
        <taxon>Fungi incertae sedis</taxon>
        <taxon>Microsporidia</taxon>
        <taxon>Ordosporidae</taxon>
        <taxon>Ordospora</taxon>
    </lineage>
</organism>
<dbReference type="NCBIfam" id="TIGR01509">
    <property type="entry name" value="HAD-SF-IA-v3"/>
    <property type="match status" value="1"/>
</dbReference>
<dbReference type="PANTHER" id="PTHR12725:SF117">
    <property type="entry name" value="HALOACID DEHALOGENASE-LIKE HYDROLASE"/>
    <property type="match status" value="1"/>
</dbReference>
<dbReference type="InterPro" id="IPR006439">
    <property type="entry name" value="HAD-SF_hydro_IA"/>
</dbReference>
<comment type="caution">
    <text evidence="1">The sequence shown here is derived from an EMBL/GenBank/DDBJ whole genome shotgun (WGS) entry which is preliminary data.</text>
</comment>
<dbReference type="InterPro" id="IPR023214">
    <property type="entry name" value="HAD_sf"/>
</dbReference>
<sequence length="333" mass="38473">MGVVGRITRAASKVIRNGVKKLKKGTRFIIKGRKGDVGECIYSGEYEECESKCGQQEVINDRVMHEDIPVEYEIMNARSFSMPVFIEMGQEVNSLGLKRIGGEVLFLYDIDDTLYHRSNGLQEEERMFLKQKYVSLKEGVTYDLFEKYMSMSYLYSHMFNEYGGISLEEYWKMLSEFDYLQYVSPDPSLRSFLLSMSNVRRCCFTNGPRDRAENILTKMGLLDCFEAVICIGKYDSTFCCKPKYVSYEFVMRVLGIDMPENIHFFDDSESNVNKAKEMGWNAWHINGEEHIIDVSLNALRAVHTSKNSLLDPQSIEDLCRLYSSSSMHKFDIS</sequence>
<dbReference type="SFLD" id="SFLDG01129">
    <property type="entry name" value="C1.5:_HAD__Beta-PGM__Phosphata"/>
    <property type="match status" value="1"/>
</dbReference>
<dbReference type="RefSeq" id="XP_014563815.1">
    <property type="nucleotide sequence ID" value="XM_014708329.1"/>
</dbReference>
<dbReference type="HOGENOM" id="CLU_059493_1_0_1"/>
<dbReference type="OrthoDB" id="2195201at2759"/>
<dbReference type="SFLD" id="SFLDS00003">
    <property type="entry name" value="Haloacid_Dehalogenase"/>
    <property type="match status" value="1"/>
</dbReference>
<dbReference type="EMBL" id="JOKQ01000005">
    <property type="protein sequence ID" value="KHN69773.1"/>
    <property type="molecule type" value="Genomic_DNA"/>
</dbReference>
<name>A0A0B2UKD5_9MICR</name>
<evidence type="ECO:0000313" key="1">
    <source>
        <dbReference type="EMBL" id="KHN69773.1"/>
    </source>
</evidence>
<protein>
    <recommendedName>
        <fullName evidence="3">Pyrimidine 5'-nucleotidase</fullName>
    </recommendedName>
</protein>
<accession>A0A0B2UKD5</accession>